<feature type="region of interest" description="Disordered" evidence="1">
    <location>
        <begin position="172"/>
        <end position="193"/>
    </location>
</feature>
<dbReference type="AlphaFoldDB" id="A0A5K7ZB65"/>
<name>A0A5K7ZB65_9BACT</name>
<sequence>MCVEKMESKKAFIKFNNEGIIIGRLLVAYADIELSLFHCVNVTRDDFDTVYKAMFKERGESRRIGMADTFGRQNYHKLGLGTQFEMAISSVRYCLKIRNQYAHCVWYDDSSGFLAYANLEEGTESNKAVHNFKELTIRHIDIATLNLQEQYFEYTDSLLAWVNFEGRRIAGKPSKPPKPAPKQIKQPKLYLEI</sequence>
<protein>
    <submittedName>
        <fullName evidence="2">Uncharacterized protein</fullName>
    </submittedName>
</protein>
<dbReference type="KEGG" id="dwd:DSCW_43680"/>
<dbReference type="Proteomes" id="UP000427769">
    <property type="component" value="Chromosome"/>
</dbReference>
<evidence type="ECO:0000313" key="2">
    <source>
        <dbReference type="EMBL" id="BBO76951.1"/>
    </source>
</evidence>
<gene>
    <name evidence="2" type="ORF">DSCW_43680</name>
</gene>
<organism evidence="2 3">
    <name type="scientific">Desulfosarcina widdelii</name>
    <dbReference type="NCBI Taxonomy" id="947919"/>
    <lineage>
        <taxon>Bacteria</taxon>
        <taxon>Pseudomonadati</taxon>
        <taxon>Thermodesulfobacteriota</taxon>
        <taxon>Desulfobacteria</taxon>
        <taxon>Desulfobacterales</taxon>
        <taxon>Desulfosarcinaceae</taxon>
        <taxon>Desulfosarcina</taxon>
    </lineage>
</organism>
<accession>A0A5K7ZB65</accession>
<reference evidence="2 3" key="1">
    <citation type="submission" date="2019-11" db="EMBL/GenBank/DDBJ databases">
        <title>Comparative genomics of hydrocarbon-degrading Desulfosarcina strains.</title>
        <authorList>
            <person name="Watanabe M."/>
            <person name="Kojima H."/>
            <person name="Fukui M."/>
        </authorList>
    </citation>
    <scope>NUCLEOTIDE SEQUENCE [LARGE SCALE GENOMIC DNA]</scope>
    <source>
        <strain evidence="2 3">PP31</strain>
    </source>
</reference>
<keyword evidence="3" id="KW-1185">Reference proteome</keyword>
<proteinExistence type="predicted"/>
<evidence type="ECO:0000313" key="3">
    <source>
        <dbReference type="Proteomes" id="UP000427769"/>
    </source>
</evidence>
<dbReference type="EMBL" id="AP021875">
    <property type="protein sequence ID" value="BBO76951.1"/>
    <property type="molecule type" value="Genomic_DNA"/>
</dbReference>
<evidence type="ECO:0000256" key="1">
    <source>
        <dbReference type="SAM" id="MobiDB-lite"/>
    </source>
</evidence>
<feature type="compositionally biased region" description="Low complexity" evidence="1">
    <location>
        <begin position="181"/>
        <end position="193"/>
    </location>
</feature>